<dbReference type="PANTHER" id="PTHR15730:SF5">
    <property type="entry name" value="SI:CH211-210B2.2-RELATED"/>
    <property type="match status" value="1"/>
</dbReference>
<reference evidence="3 4" key="1">
    <citation type="submission" date="2024-04" db="EMBL/GenBank/DDBJ databases">
        <title>Tritrichomonas musculus Genome.</title>
        <authorList>
            <person name="Alves-Ferreira E."/>
            <person name="Grigg M."/>
            <person name="Lorenzi H."/>
            <person name="Galac M."/>
        </authorList>
    </citation>
    <scope>NUCLEOTIDE SEQUENCE [LARGE SCALE GENOMIC DNA]</scope>
    <source>
        <strain evidence="3 4">EAF2021</strain>
    </source>
</reference>
<dbReference type="PROSITE" id="PS51723">
    <property type="entry name" value="PEPTIDASE_M60"/>
    <property type="match status" value="1"/>
</dbReference>
<dbReference type="PANTHER" id="PTHR15730">
    <property type="entry name" value="EXPERIMENTAL AUTOIMMUNE PROSTATITIS ANTIGEN 2-RELATED"/>
    <property type="match status" value="1"/>
</dbReference>
<dbReference type="EMBL" id="JAPFFF010000005">
    <property type="protein sequence ID" value="KAK8890145.1"/>
    <property type="molecule type" value="Genomic_DNA"/>
</dbReference>
<sequence length="749" mass="84374">MGCTISHAQPVRPARVIHPLPDYDDEPAVEPPPTPTLRDLLRSDVCNITQGLKRLTISRFMRPVMVVGENSYPLVLASFGFDDDVGQGISLPVIAISRVGSSRIVFFGDYQILTDGTIANNDFFENLLSWATSFKYANKLKICLMGETQSAELSGFSITLTNCDILPPPNTFDIIFTTNTVDADYSRLINNSTNTAIFYFATDGVVNPIKECGVSIAPSSLTIRSVRFRPNTTDELDKHTFQTVSKNFIDFVNKITQSANSQEDQNTGNNANTGDDKASNSNLSDSDNYNYDKIEPYDSQDENKIKLSNSFDILRLDSNIIALRYYIRSIEGYDDICDKLAETCWNYLKSTKFRTDDGNLYFTELDQSLFAMILSELFSRVHPQLVTAAPYIKVPDVPIKSRKFRLPLRQNAWNYTGHYLLPGFVGTITSDAPCTIQIGSNALQLFIKQGPWKRYPTITHRVSAKKDEEVEVASPFGGICYILSDETISINISLTNFTMYPCFSYKKPDLWSLTCKYDGVPCGEFSCKGITFVMPIEKIKNIEDKQKVSDVIGRLITVTNGFVGPKLTRSHRVVFEIDMPSNEPIFDEVLYVSIKDCDYIINNNNQPTNQLLVLLSSLVFAEIDSAFLCQEVELTFSKVAAAAALNSEWEENEISNNATNDNQKAYNVLLSIAIKYGYKPFAAALKEVIENPNIKTGYEAWEIFCRVFVKMTDVRPVEIENLFWEVRKLQGKVSTKLMDFLMPEENMDE</sequence>
<comment type="caution">
    <text evidence="3">The sequence shown here is derived from an EMBL/GenBank/DDBJ whole genome shotgun (WGS) entry which is preliminary data.</text>
</comment>
<gene>
    <name evidence="3" type="ORF">M9Y10_034905</name>
</gene>
<name>A0ABR2KGA2_9EUKA</name>
<dbReference type="Pfam" id="PF17291">
    <property type="entry name" value="M60-like_N"/>
    <property type="match status" value="1"/>
</dbReference>
<dbReference type="Proteomes" id="UP001470230">
    <property type="component" value="Unassembled WGS sequence"/>
</dbReference>
<dbReference type="InterPro" id="IPR031161">
    <property type="entry name" value="Peptidase_M60_dom"/>
</dbReference>
<evidence type="ECO:0000313" key="4">
    <source>
        <dbReference type="Proteomes" id="UP001470230"/>
    </source>
</evidence>
<organism evidence="3 4">
    <name type="scientific">Tritrichomonas musculus</name>
    <dbReference type="NCBI Taxonomy" id="1915356"/>
    <lineage>
        <taxon>Eukaryota</taxon>
        <taxon>Metamonada</taxon>
        <taxon>Parabasalia</taxon>
        <taxon>Tritrichomonadida</taxon>
        <taxon>Tritrichomonadidae</taxon>
        <taxon>Tritrichomonas</taxon>
    </lineage>
</organism>
<evidence type="ECO:0000256" key="1">
    <source>
        <dbReference type="SAM" id="MobiDB-lite"/>
    </source>
</evidence>
<feature type="compositionally biased region" description="Polar residues" evidence="1">
    <location>
        <begin position="259"/>
        <end position="273"/>
    </location>
</feature>
<feature type="domain" description="Peptidase M60" evidence="2">
    <location>
        <begin position="411"/>
        <end position="582"/>
    </location>
</feature>
<feature type="region of interest" description="Disordered" evidence="1">
    <location>
        <begin position="259"/>
        <end position="296"/>
    </location>
</feature>
<protein>
    <recommendedName>
        <fullName evidence="2">Peptidase M60 domain-containing protein</fullName>
    </recommendedName>
</protein>
<accession>A0ABR2KGA2</accession>
<proteinExistence type="predicted"/>
<dbReference type="InterPro" id="IPR035423">
    <property type="entry name" value="M60-like_N"/>
</dbReference>
<feature type="compositionally biased region" description="Low complexity" evidence="1">
    <location>
        <begin position="279"/>
        <end position="289"/>
    </location>
</feature>
<dbReference type="SMART" id="SM01276">
    <property type="entry name" value="M60-like"/>
    <property type="match status" value="1"/>
</dbReference>
<dbReference type="InterPro" id="IPR051244">
    <property type="entry name" value="TCAF"/>
</dbReference>
<evidence type="ECO:0000259" key="2">
    <source>
        <dbReference type="PROSITE" id="PS51723"/>
    </source>
</evidence>
<evidence type="ECO:0000313" key="3">
    <source>
        <dbReference type="EMBL" id="KAK8890145.1"/>
    </source>
</evidence>
<keyword evidence="4" id="KW-1185">Reference proteome</keyword>